<comment type="caution">
    <text evidence="9">The sequence shown here is derived from an EMBL/GenBank/DDBJ whole genome shotgun (WGS) entry which is preliminary data.</text>
</comment>
<dbReference type="SUPFAM" id="SSF53850">
    <property type="entry name" value="Periplasmic binding protein-like II"/>
    <property type="match status" value="1"/>
</dbReference>
<keyword evidence="5 8" id="KW-0472">Membrane</keyword>
<evidence type="ECO:0000313" key="10">
    <source>
        <dbReference type="Proteomes" id="UP001516400"/>
    </source>
</evidence>
<evidence type="ECO:0000256" key="8">
    <source>
        <dbReference type="SAM" id="Phobius"/>
    </source>
</evidence>
<dbReference type="PANTHER" id="PTHR42643">
    <property type="entry name" value="IONOTROPIC RECEPTOR 20A-RELATED"/>
    <property type="match status" value="1"/>
</dbReference>
<reference evidence="9 10" key="1">
    <citation type="journal article" date="2021" name="BMC Biol.">
        <title>Horizontally acquired antibacterial genes associated with adaptive radiation of ladybird beetles.</title>
        <authorList>
            <person name="Li H.S."/>
            <person name="Tang X.F."/>
            <person name="Huang Y.H."/>
            <person name="Xu Z.Y."/>
            <person name="Chen M.L."/>
            <person name="Du X.Y."/>
            <person name="Qiu B.Y."/>
            <person name="Chen P.T."/>
            <person name="Zhang W."/>
            <person name="Slipinski A."/>
            <person name="Escalona H.E."/>
            <person name="Waterhouse R.M."/>
            <person name="Zwick A."/>
            <person name="Pang H."/>
        </authorList>
    </citation>
    <scope>NUCLEOTIDE SEQUENCE [LARGE SCALE GENOMIC DNA]</scope>
    <source>
        <strain evidence="9">SYSU2018</strain>
    </source>
</reference>
<keyword evidence="3 8" id="KW-0812">Transmembrane</keyword>
<gene>
    <name evidence="9" type="ORF">HHI36_014350</name>
</gene>
<keyword evidence="6" id="KW-0675">Receptor</keyword>
<feature type="transmembrane region" description="Helical" evidence="8">
    <location>
        <begin position="171"/>
        <end position="191"/>
    </location>
</feature>
<proteinExistence type="predicted"/>
<organism evidence="9 10">
    <name type="scientific">Cryptolaemus montrouzieri</name>
    <dbReference type="NCBI Taxonomy" id="559131"/>
    <lineage>
        <taxon>Eukaryota</taxon>
        <taxon>Metazoa</taxon>
        <taxon>Ecdysozoa</taxon>
        <taxon>Arthropoda</taxon>
        <taxon>Hexapoda</taxon>
        <taxon>Insecta</taxon>
        <taxon>Pterygota</taxon>
        <taxon>Neoptera</taxon>
        <taxon>Endopterygota</taxon>
        <taxon>Coleoptera</taxon>
        <taxon>Polyphaga</taxon>
        <taxon>Cucujiformia</taxon>
        <taxon>Coccinelloidea</taxon>
        <taxon>Coccinellidae</taxon>
        <taxon>Scymninae</taxon>
        <taxon>Scymnini</taxon>
        <taxon>Cryptolaemus</taxon>
    </lineage>
</organism>
<dbReference type="AlphaFoldDB" id="A0ABD2N2L7"/>
<dbReference type="InterPro" id="IPR052192">
    <property type="entry name" value="Insect_Ionotropic_Sensory_Rcpt"/>
</dbReference>
<keyword evidence="10" id="KW-1185">Reference proteome</keyword>
<dbReference type="Proteomes" id="UP001516400">
    <property type="component" value="Unassembled WGS sequence"/>
</dbReference>
<keyword evidence="7" id="KW-0325">Glycoprotein</keyword>
<keyword evidence="2" id="KW-1003">Cell membrane</keyword>
<evidence type="ECO:0000256" key="2">
    <source>
        <dbReference type="ARBA" id="ARBA00022475"/>
    </source>
</evidence>
<evidence type="ECO:0000256" key="5">
    <source>
        <dbReference type="ARBA" id="ARBA00023136"/>
    </source>
</evidence>
<protein>
    <submittedName>
        <fullName evidence="9">Uncharacterized protein</fullName>
    </submittedName>
</protein>
<evidence type="ECO:0000256" key="3">
    <source>
        <dbReference type="ARBA" id="ARBA00022692"/>
    </source>
</evidence>
<sequence length="209" mass="24125">MNILLKSRFTYLLNGLNYQNPLNSFDDIMKNQIRIGSTPDMIPAFNTTPEISNYIEKFHLLCDPGPNCLRRSAFQRDIAILKPVRKGRAFVKALIENNGSFLLHEIKPPFSIIPIAIHFQRGHPLFPIFNKHLFNLVEMGIAKKIISKYDPKIKMAQQIYTEQRALKMEHLVIPLVLWMAGILCASIVFTIERIVKLKFDIHQENAVQK</sequence>
<evidence type="ECO:0000256" key="4">
    <source>
        <dbReference type="ARBA" id="ARBA00022989"/>
    </source>
</evidence>
<keyword evidence="4 8" id="KW-1133">Transmembrane helix</keyword>
<evidence type="ECO:0000256" key="7">
    <source>
        <dbReference type="ARBA" id="ARBA00023180"/>
    </source>
</evidence>
<name>A0ABD2N2L7_9CUCU</name>
<dbReference type="PANTHER" id="PTHR42643:SF30">
    <property type="entry name" value="IONOTROPIC RECEPTOR 40A-RELATED"/>
    <property type="match status" value="1"/>
</dbReference>
<evidence type="ECO:0000313" key="9">
    <source>
        <dbReference type="EMBL" id="KAL3272890.1"/>
    </source>
</evidence>
<dbReference type="GO" id="GO:0005886">
    <property type="term" value="C:plasma membrane"/>
    <property type="evidence" value="ECO:0007669"/>
    <property type="project" value="UniProtKB-SubCell"/>
</dbReference>
<dbReference type="EMBL" id="JABFTP020000062">
    <property type="protein sequence ID" value="KAL3272890.1"/>
    <property type="molecule type" value="Genomic_DNA"/>
</dbReference>
<comment type="subcellular location">
    <subcellularLocation>
        <location evidence="1">Cell membrane</location>
        <topology evidence="1">Multi-pass membrane protein</topology>
    </subcellularLocation>
</comment>
<accession>A0ABD2N2L7</accession>
<evidence type="ECO:0000256" key="6">
    <source>
        <dbReference type="ARBA" id="ARBA00023170"/>
    </source>
</evidence>
<evidence type="ECO:0000256" key="1">
    <source>
        <dbReference type="ARBA" id="ARBA00004651"/>
    </source>
</evidence>